<dbReference type="UniPathway" id="UPA00655">
    <property type="reaction ID" value="UER00711"/>
</dbReference>
<dbReference type="SUPFAM" id="SSF52440">
    <property type="entry name" value="PreATP-grasp domain"/>
    <property type="match status" value="1"/>
</dbReference>
<dbReference type="NCBIfam" id="NF004085">
    <property type="entry name" value="PRK05586.1"/>
    <property type="match status" value="1"/>
</dbReference>
<evidence type="ECO:0000256" key="4">
    <source>
        <dbReference type="ARBA" id="ARBA00013263"/>
    </source>
</evidence>
<dbReference type="Gene3D" id="3.30.1490.20">
    <property type="entry name" value="ATP-grasp fold, A domain"/>
    <property type="match status" value="1"/>
</dbReference>
<evidence type="ECO:0000256" key="8">
    <source>
        <dbReference type="ARBA" id="ARBA00022741"/>
    </source>
</evidence>
<dbReference type="FunFam" id="3.30.1490.20:FF:000018">
    <property type="entry name" value="Biotin carboxylase"/>
    <property type="match status" value="1"/>
</dbReference>
<dbReference type="Pfam" id="PF02786">
    <property type="entry name" value="CPSase_L_D2"/>
    <property type="match status" value="1"/>
</dbReference>
<dbReference type="RefSeq" id="WP_039256478.1">
    <property type="nucleotide sequence ID" value="NZ_JDRY01000064.1"/>
</dbReference>
<keyword evidence="7" id="KW-0479">Metal-binding</keyword>
<evidence type="ECO:0000256" key="14">
    <source>
        <dbReference type="ARBA" id="ARBA00023267"/>
    </source>
</evidence>
<keyword evidence="6 17" id="KW-0436">Ligase</keyword>
<dbReference type="SMART" id="SM00878">
    <property type="entry name" value="Biotin_carb_C"/>
    <property type="match status" value="1"/>
</dbReference>
<comment type="function">
    <text evidence="1 17">This protein is a component of the acetyl coenzyme A carboxylase complex; first, biotin carboxylase catalyzes the carboxylation of the carrier protein and then the transcarboxylase transfers the carboxyl group to form malonyl-CoA.</text>
</comment>
<feature type="domain" description="ATP-grasp" evidence="18">
    <location>
        <begin position="120"/>
        <end position="317"/>
    </location>
</feature>
<dbReference type="AlphaFoldDB" id="A0A0A0IAX9"/>
<evidence type="ECO:0000256" key="16">
    <source>
        <dbReference type="PROSITE-ProRule" id="PRU00409"/>
    </source>
</evidence>
<protein>
    <recommendedName>
        <fullName evidence="4 17">Biotin carboxylase</fullName>
        <ecNumber evidence="4 17">6.3.4.14</ecNumber>
    </recommendedName>
    <alternativeName>
        <fullName evidence="17">Acetyl-coenzyme A carboxylase biotin carboxylase subunit A</fullName>
    </alternativeName>
</protein>
<evidence type="ECO:0000256" key="7">
    <source>
        <dbReference type="ARBA" id="ARBA00022723"/>
    </source>
</evidence>
<keyword evidence="5 17" id="KW-0444">Lipid biosynthesis</keyword>
<dbReference type="InterPro" id="IPR004549">
    <property type="entry name" value="Acetyl_CoA_COase_biotin_COase"/>
</dbReference>
<evidence type="ECO:0000256" key="5">
    <source>
        <dbReference type="ARBA" id="ARBA00022516"/>
    </source>
</evidence>
<gene>
    <name evidence="20" type="ORF">Z955_12170</name>
</gene>
<evidence type="ECO:0000256" key="13">
    <source>
        <dbReference type="ARBA" id="ARBA00023160"/>
    </source>
</evidence>
<dbReference type="GO" id="GO:0004075">
    <property type="term" value="F:biotin carboxylase activity"/>
    <property type="evidence" value="ECO:0007669"/>
    <property type="project" value="UniProtKB-EC"/>
</dbReference>
<dbReference type="EMBL" id="JDRY01000064">
    <property type="protein sequence ID" value="KGM97496.1"/>
    <property type="molecule type" value="Genomic_DNA"/>
</dbReference>
<dbReference type="NCBIfam" id="NF006367">
    <property type="entry name" value="PRK08591.1"/>
    <property type="match status" value="1"/>
</dbReference>
<dbReference type="InterPro" id="IPR005482">
    <property type="entry name" value="Biotin_COase_C"/>
</dbReference>
<evidence type="ECO:0000256" key="15">
    <source>
        <dbReference type="ARBA" id="ARBA00048600"/>
    </source>
</evidence>
<dbReference type="Pfam" id="PF00289">
    <property type="entry name" value="Biotin_carb_N"/>
    <property type="match status" value="1"/>
</dbReference>
<evidence type="ECO:0000259" key="18">
    <source>
        <dbReference type="PROSITE" id="PS50975"/>
    </source>
</evidence>
<comment type="pathway">
    <text evidence="2 17">Lipid metabolism; malonyl-CoA biosynthesis; malonyl-CoA from acetyl-CoA: step 1/1.</text>
</comment>
<dbReference type="Gene3D" id="3.40.50.20">
    <property type="match status" value="1"/>
</dbReference>
<name>A0A0A0IAX9_CLOBO</name>
<comment type="caution">
    <text evidence="20">The sequence shown here is derived from an EMBL/GenBank/DDBJ whole genome shotgun (WGS) entry which is preliminary data.</text>
</comment>
<dbReference type="InterPro" id="IPR011764">
    <property type="entry name" value="Biotin_carboxylation_dom"/>
</dbReference>
<keyword evidence="8 16" id="KW-0547">Nucleotide-binding</keyword>
<dbReference type="Gene3D" id="3.30.470.20">
    <property type="entry name" value="ATP-grasp fold, B domain"/>
    <property type="match status" value="1"/>
</dbReference>
<keyword evidence="13 17" id="KW-0275">Fatty acid biosynthesis</keyword>
<dbReference type="Proteomes" id="UP000030014">
    <property type="component" value="Unassembled WGS sequence"/>
</dbReference>
<dbReference type="PROSITE" id="PS00866">
    <property type="entry name" value="CPSASE_1"/>
    <property type="match status" value="1"/>
</dbReference>
<dbReference type="PROSITE" id="PS50979">
    <property type="entry name" value="BC"/>
    <property type="match status" value="1"/>
</dbReference>
<dbReference type="PROSITE" id="PS50975">
    <property type="entry name" value="ATP_GRASP"/>
    <property type="match status" value="1"/>
</dbReference>
<dbReference type="FunFam" id="3.30.470.20:FF:000028">
    <property type="entry name" value="Methylcrotonoyl-CoA carboxylase subunit alpha, mitochondrial"/>
    <property type="match status" value="1"/>
</dbReference>
<evidence type="ECO:0000256" key="6">
    <source>
        <dbReference type="ARBA" id="ARBA00022598"/>
    </source>
</evidence>
<dbReference type="NCBIfam" id="TIGR00514">
    <property type="entry name" value="accC"/>
    <property type="match status" value="1"/>
</dbReference>
<keyword evidence="11" id="KW-0460">Magnesium</keyword>
<dbReference type="SUPFAM" id="SSF51246">
    <property type="entry name" value="Rudiment single hybrid motif"/>
    <property type="match status" value="1"/>
</dbReference>
<evidence type="ECO:0000256" key="1">
    <source>
        <dbReference type="ARBA" id="ARBA00003761"/>
    </source>
</evidence>
<keyword evidence="9 17" id="KW-0276">Fatty acid metabolism</keyword>
<dbReference type="InterPro" id="IPR013815">
    <property type="entry name" value="ATP_grasp_subdomain_1"/>
</dbReference>
<dbReference type="InterPro" id="IPR005481">
    <property type="entry name" value="BC-like_N"/>
</dbReference>
<evidence type="ECO:0000256" key="9">
    <source>
        <dbReference type="ARBA" id="ARBA00022832"/>
    </source>
</evidence>
<proteinExistence type="predicted"/>
<evidence type="ECO:0000256" key="11">
    <source>
        <dbReference type="ARBA" id="ARBA00022842"/>
    </source>
</evidence>
<evidence type="ECO:0000256" key="17">
    <source>
        <dbReference type="RuleBase" id="RU365063"/>
    </source>
</evidence>
<evidence type="ECO:0000256" key="10">
    <source>
        <dbReference type="ARBA" id="ARBA00022840"/>
    </source>
</evidence>
<dbReference type="GO" id="GO:0006633">
    <property type="term" value="P:fatty acid biosynthetic process"/>
    <property type="evidence" value="ECO:0007669"/>
    <property type="project" value="UniProtKB-KW"/>
</dbReference>
<accession>A0A0A0IAX9</accession>
<feature type="domain" description="Biotin carboxylation" evidence="19">
    <location>
        <begin position="1"/>
        <end position="446"/>
    </location>
</feature>
<comment type="subunit">
    <text evidence="3 17">Acetyl-CoA carboxylase is a heterohexamer of biotin carboxyl carrier protein, biotin carboxylase and the two subunits of carboxyl transferase in a 2:2 complex.</text>
</comment>
<dbReference type="EC" id="6.3.4.14" evidence="4 17"/>
<dbReference type="FunFam" id="3.40.50.20:FF:000010">
    <property type="entry name" value="Propionyl-CoA carboxylase subunit alpha"/>
    <property type="match status" value="1"/>
</dbReference>
<reference evidence="20 21" key="1">
    <citation type="submission" date="2014-01" db="EMBL/GenBank/DDBJ databases">
        <title>Plasmidome dynamics in the species complex Clostridium novyi sensu lato converts strains of independent lineages into distinctly different pathogens.</title>
        <authorList>
            <person name="Skarin H."/>
            <person name="Segerman B."/>
        </authorList>
    </citation>
    <scope>NUCLEOTIDE SEQUENCE [LARGE SCALE GENOMIC DNA]</scope>
    <source>
        <strain evidence="20 21">DC5</strain>
    </source>
</reference>
<evidence type="ECO:0000313" key="21">
    <source>
        <dbReference type="Proteomes" id="UP000030014"/>
    </source>
</evidence>
<dbReference type="InterPro" id="IPR051602">
    <property type="entry name" value="ACC_Biotin_Carboxylase"/>
</dbReference>
<dbReference type="PROSITE" id="PS00867">
    <property type="entry name" value="CPSASE_2"/>
    <property type="match status" value="1"/>
</dbReference>
<dbReference type="InterPro" id="IPR016185">
    <property type="entry name" value="PreATP-grasp_dom_sf"/>
</dbReference>
<keyword evidence="14 17" id="KW-0092">Biotin</keyword>
<evidence type="ECO:0000256" key="12">
    <source>
        <dbReference type="ARBA" id="ARBA00023098"/>
    </source>
</evidence>
<dbReference type="GO" id="GO:0005524">
    <property type="term" value="F:ATP binding"/>
    <property type="evidence" value="ECO:0007669"/>
    <property type="project" value="UniProtKB-UniRule"/>
</dbReference>
<dbReference type="GO" id="GO:2001295">
    <property type="term" value="P:malonyl-CoA biosynthetic process"/>
    <property type="evidence" value="ECO:0007669"/>
    <property type="project" value="UniProtKB-UniPathway"/>
</dbReference>
<dbReference type="Pfam" id="PF02785">
    <property type="entry name" value="Biotin_carb_C"/>
    <property type="match status" value="1"/>
</dbReference>
<organism evidence="20 21">
    <name type="scientific">Clostridium botulinum C/D str. DC5</name>
    <dbReference type="NCBI Taxonomy" id="1443128"/>
    <lineage>
        <taxon>Bacteria</taxon>
        <taxon>Bacillati</taxon>
        <taxon>Bacillota</taxon>
        <taxon>Clostridia</taxon>
        <taxon>Eubacteriales</taxon>
        <taxon>Clostridiaceae</taxon>
        <taxon>Clostridium</taxon>
    </lineage>
</organism>
<keyword evidence="10 16" id="KW-0067">ATP-binding</keyword>
<evidence type="ECO:0000256" key="3">
    <source>
        <dbReference type="ARBA" id="ARBA00011750"/>
    </source>
</evidence>
<dbReference type="SUPFAM" id="SSF56059">
    <property type="entry name" value="Glutathione synthetase ATP-binding domain-like"/>
    <property type="match status" value="1"/>
</dbReference>
<evidence type="ECO:0000313" key="20">
    <source>
        <dbReference type="EMBL" id="KGM97496.1"/>
    </source>
</evidence>
<dbReference type="PANTHER" id="PTHR48095:SF2">
    <property type="entry name" value="BIOTIN CARBOXYLASE, CHLOROPLASTIC"/>
    <property type="match status" value="1"/>
</dbReference>
<dbReference type="GO" id="GO:0046872">
    <property type="term" value="F:metal ion binding"/>
    <property type="evidence" value="ECO:0007669"/>
    <property type="project" value="UniProtKB-KW"/>
</dbReference>
<evidence type="ECO:0000256" key="2">
    <source>
        <dbReference type="ARBA" id="ARBA00004956"/>
    </source>
</evidence>
<keyword evidence="12 17" id="KW-0443">Lipid metabolism</keyword>
<dbReference type="InterPro" id="IPR011054">
    <property type="entry name" value="Rudment_hybrid_motif"/>
</dbReference>
<evidence type="ECO:0000259" key="19">
    <source>
        <dbReference type="PROSITE" id="PS50979"/>
    </source>
</evidence>
<sequence>MFNKILIANRGEIAVRIIRACRELGIETVAVYSDIDKNALHVQMADEAVCIGPAKPSESYLNMENIISATVLTGAQAIHPGFGFLSENSKFAEMCNDCNIVFIGPDIDTMNNMGNKSKAREIMLKAQVPIVPGTEGNVDTVKDALKEAERIGYPVMIKAAAGGGGRGIRIVRTNEDIGKMFETAKREAEVAFGDGSMYMEKFVENPRHVEFQILGDNYGNVVHLGERDCSIQRRNQKVLEETPCPIMTQELREKMGSVAVTAAKAVNYKGAGTIEFLLDNKGDFYFMEMNTRIQVEHPITEMVTGIDLIKEQIKVASGKELNVKQEDIKFEGHSIECRVNAENPAKGFMPSPGTVNITCIPGGSGIRIDSALYQGYKMPPNYDSMIAKLIVHGKNRDEAISKMKRALEEFVIDGIDTNISFQFEILNNKNFVNGTYNTGFINNEFGY</sequence>
<comment type="catalytic activity">
    <reaction evidence="15 17">
        <text>N(6)-biotinyl-L-lysyl-[protein] + hydrogencarbonate + ATP = N(6)-carboxybiotinyl-L-lysyl-[protein] + ADP + phosphate + H(+)</text>
        <dbReference type="Rhea" id="RHEA:13501"/>
        <dbReference type="Rhea" id="RHEA-COMP:10505"/>
        <dbReference type="Rhea" id="RHEA-COMP:10506"/>
        <dbReference type="ChEBI" id="CHEBI:15378"/>
        <dbReference type="ChEBI" id="CHEBI:17544"/>
        <dbReference type="ChEBI" id="CHEBI:30616"/>
        <dbReference type="ChEBI" id="CHEBI:43474"/>
        <dbReference type="ChEBI" id="CHEBI:83144"/>
        <dbReference type="ChEBI" id="CHEBI:83145"/>
        <dbReference type="ChEBI" id="CHEBI:456216"/>
        <dbReference type="EC" id="6.3.4.14"/>
    </reaction>
</comment>
<dbReference type="InterPro" id="IPR005479">
    <property type="entry name" value="CPAse_ATP-bd"/>
</dbReference>
<dbReference type="InterPro" id="IPR011761">
    <property type="entry name" value="ATP-grasp"/>
</dbReference>
<dbReference type="PANTHER" id="PTHR48095">
    <property type="entry name" value="PYRUVATE CARBOXYLASE SUBUNIT A"/>
    <property type="match status" value="1"/>
</dbReference>